<comment type="caution">
    <text evidence="2">The sequence shown here is derived from an EMBL/GenBank/DDBJ whole genome shotgun (WGS) entry which is preliminary data.</text>
</comment>
<dbReference type="EMBL" id="VUJU01015305">
    <property type="protein sequence ID" value="KAF0695072.1"/>
    <property type="molecule type" value="Genomic_DNA"/>
</dbReference>
<keyword evidence="1" id="KW-0472">Membrane</keyword>
<evidence type="ECO:0000313" key="3">
    <source>
        <dbReference type="Proteomes" id="UP000478052"/>
    </source>
</evidence>
<keyword evidence="1" id="KW-0812">Transmembrane</keyword>
<proteinExistence type="predicted"/>
<dbReference type="AlphaFoldDB" id="A0A6G0VNL2"/>
<name>A0A6G0VNL2_APHCR</name>
<evidence type="ECO:0000256" key="1">
    <source>
        <dbReference type="SAM" id="Phobius"/>
    </source>
</evidence>
<gene>
    <name evidence="2" type="ORF">FWK35_00031056</name>
</gene>
<feature type="transmembrane region" description="Helical" evidence="1">
    <location>
        <begin position="28"/>
        <end position="50"/>
    </location>
</feature>
<keyword evidence="1" id="KW-1133">Transmembrane helix</keyword>
<reference evidence="2 3" key="1">
    <citation type="submission" date="2019-08" db="EMBL/GenBank/DDBJ databases">
        <title>Whole genome of Aphis craccivora.</title>
        <authorList>
            <person name="Voronova N.V."/>
            <person name="Shulinski R.S."/>
            <person name="Bandarenka Y.V."/>
            <person name="Zhorov D.G."/>
            <person name="Warner D."/>
        </authorList>
    </citation>
    <scope>NUCLEOTIDE SEQUENCE [LARGE SCALE GENOMIC DNA]</scope>
    <source>
        <strain evidence="2">180601</strain>
        <tissue evidence="2">Whole Body</tissue>
    </source>
</reference>
<organism evidence="2 3">
    <name type="scientific">Aphis craccivora</name>
    <name type="common">Cowpea aphid</name>
    <dbReference type="NCBI Taxonomy" id="307492"/>
    <lineage>
        <taxon>Eukaryota</taxon>
        <taxon>Metazoa</taxon>
        <taxon>Ecdysozoa</taxon>
        <taxon>Arthropoda</taxon>
        <taxon>Hexapoda</taxon>
        <taxon>Insecta</taxon>
        <taxon>Pterygota</taxon>
        <taxon>Neoptera</taxon>
        <taxon>Paraneoptera</taxon>
        <taxon>Hemiptera</taxon>
        <taxon>Sternorrhyncha</taxon>
        <taxon>Aphidomorpha</taxon>
        <taxon>Aphidoidea</taxon>
        <taxon>Aphididae</taxon>
        <taxon>Aphidini</taxon>
        <taxon>Aphis</taxon>
        <taxon>Aphis</taxon>
    </lineage>
</organism>
<keyword evidence="3" id="KW-1185">Reference proteome</keyword>
<evidence type="ECO:0000313" key="2">
    <source>
        <dbReference type="EMBL" id="KAF0695072.1"/>
    </source>
</evidence>
<dbReference type="Proteomes" id="UP000478052">
    <property type="component" value="Unassembled WGS sequence"/>
</dbReference>
<accession>A0A6G0VNL2</accession>
<sequence length="152" mass="18024">MLSLTTNLFYYRLHLPMNSMNYNILYFLYYYLHCFNYCWYSIVPVILIVYCTRKSKNSWIPTTTRIMNIAGIFVNINDNNCSYHCINQKEGRIMKNPVGSMFFNFDAGRNVSICKINGCPNPELVGKHSLNLEKHIHARHKDEYQFLMTKKK</sequence>
<protein>
    <submittedName>
        <fullName evidence="2">Zinc finger BED domain-containing protein RICESLEEPER 1-like isoform X2</fullName>
    </submittedName>
</protein>